<keyword evidence="1" id="KW-1133">Transmembrane helix</keyword>
<dbReference type="Proteomes" id="UP000183975">
    <property type="component" value="Unassembled WGS sequence"/>
</dbReference>
<name>A0A1M6MXY2_9FIRM</name>
<dbReference type="EMBL" id="FRAH01000008">
    <property type="protein sequence ID" value="SHJ88316.1"/>
    <property type="molecule type" value="Genomic_DNA"/>
</dbReference>
<keyword evidence="3" id="KW-1185">Reference proteome</keyword>
<feature type="transmembrane region" description="Helical" evidence="1">
    <location>
        <begin position="72"/>
        <end position="92"/>
    </location>
</feature>
<feature type="transmembrane region" description="Helical" evidence="1">
    <location>
        <begin position="181"/>
        <end position="201"/>
    </location>
</feature>
<dbReference type="Pfam" id="PF12679">
    <property type="entry name" value="ABC2_membrane_2"/>
    <property type="match status" value="1"/>
</dbReference>
<dbReference type="PANTHER" id="PTHR37305">
    <property type="entry name" value="INTEGRAL MEMBRANE PROTEIN-RELATED"/>
    <property type="match status" value="1"/>
</dbReference>
<feature type="transmembrane region" description="Helical" evidence="1">
    <location>
        <begin position="225"/>
        <end position="247"/>
    </location>
</feature>
<dbReference type="AlphaFoldDB" id="A0A1M6MXY2"/>
<keyword evidence="1" id="KW-0812">Transmembrane</keyword>
<dbReference type="OrthoDB" id="4187110at2"/>
<organism evidence="2 3">
    <name type="scientific">Anaerotignum lactatifermentans DSM 14214</name>
    <dbReference type="NCBI Taxonomy" id="1121323"/>
    <lineage>
        <taxon>Bacteria</taxon>
        <taxon>Bacillati</taxon>
        <taxon>Bacillota</taxon>
        <taxon>Clostridia</taxon>
        <taxon>Lachnospirales</taxon>
        <taxon>Anaerotignaceae</taxon>
        <taxon>Anaerotignum</taxon>
    </lineage>
</organism>
<evidence type="ECO:0000256" key="1">
    <source>
        <dbReference type="SAM" id="Phobius"/>
    </source>
</evidence>
<gene>
    <name evidence="2" type="ORF">SAMN02745138_00716</name>
</gene>
<evidence type="ECO:0000313" key="2">
    <source>
        <dbReference type="EMBL" id="SHJ88316.1"/>
    </source>
</evidence>
<reference evidence="2 3" key="1">
    <citation type="submission" date="2016-11" db="EMBL/GenBank/DDBJ databases">
        <authorList>
            <person name="Jaros S."/>
            <person name="Januszkiewicz K."/>
            <person name="Wedrychowicz H."/>
        </authorList>
    </citation>
    <scope>NUCLEOTIDE SEQUENCE [LARGE SCALE GENOMIC DNA]</scope>
    <source>
        <strain evidence="2 3">DSM 14214</strain>
    </source>
</reference>
<feature type="transmembrane region" description="Helical" evidence="1">
    <location>
        <begin position="21"/>
        <end position="39"/>
    </location>
</feature>
<dbReference type="RefSeq" id="WP_072849230.1">
    <property type="nucleotide sequence ID" value="NZ_FRAH01000008.1"/>
</dbReference>
<sequence>MKGYIAFVKKEFVENLKNYRFLILFAIFAIFGMSSAFLAKFTPEIIAAFGAGLEITEEPVALDAWQQFFKNISGIGFSAFIILFGSCMSSEYSKGTLLLLVTKGLARPSVIMAKYTVAAVSMTVSFWVSFVGAYGYTYYLWPDASLSNVVPSAFFMWMIGFLYLSILILGCVLFKQTFTSILFTGGIVALFSVLSVVKPLSAFNPVVLTSRNVDLISGEITMTEFLIPFIISVVLSVIFLAAAIRAFNKKQL</sequence>
<dbReference type="GO" id="GO:0140359">
    <property type="term" value="F:ABC-type transporter activity"/>
    <property type="evidence" value="ECO:0007669"/>
    <property type="project" value="InterPro"/>
</dbReference>
<dbReference type="GO" id="GO:0005886">
    <property type="term" value="C:plasma membrane"/>
    <property type="evidence" value="ECO:0007669"/>
    <property type="project" value="UniProtKB-SubCell"/>
</dbReference>
<feature type="transmembrane region" description="Helical" evidence="1">
    <location>
        <begin position="154"/>
        <end position="174"/>
    </location>
</feature>
<dbReference type="PANTHER" id="PTHR37305:SF1">
    <property type="entry name" value="MEMBRANE PROTEIN"/>
    <property type="match status" value="1"/>
</dbReference>
<proteinExistence type="predicted"/>
<evidence type="ECO:0000313" key="3">
    <source>
        <dbReference type="Proteomes" id="UP000183975"/>
    </source>
</evidence>
<protein>
    <submittedName>
        <fullName evidence="2">ABC-2 type transport system permease protein</fullName>
    </submittedName>
</protein>
<keyword evidence="1" id="KW-0472">Membrane</keyword>
<feature type="transmembrane region" description="Helical" evidence="1">
    <location>
        <begin position="113"/>
        <end position="134"/>
    </location>
</feature>
<accession>A0A1M6MXY2</accession>